<gene>
    <name evidence="5" type="ORF">GCM10011322_42300</name>
</gene>
<dbReference type="SUPFAM" id="SSF51735">
    <property type="entry name" value="NAD(P)-binding Rossmann-fold domains"/>
    <property type="match status" value="1"/>
</dbReference>
<dbReference type="GO" id="GO:0050104">
    <property type="term" value="F:L-gulonate 3-dehydrogenase activity"/>
    <property type="evidence" value="ECO:0007669"/>
    <property type="project" value="TreeGrafter"/>
</dbReference>
<dbReference type="Gene3D" id="1.10.1040.10">
    <property type="entry name" value="N-(1-d-carboxylethyl)-l-norvaline Dehydrogenase, domain 2"/>
    <property type="match status" value="1"/>
</dbReference>
<dbReference type="Gene3D" id="3.40.50.720">
    <property type="entry name" value="NAD(P)-binding Rossmann-like Domain"/>
    <property type="match status" value="1"/>
</dbReference>
<dbReference type="AlphaFoldDB" id="A0A917QI22"/>
<evidence type="ECO:0000313" key="5">
    <source>
        <dbReference type="EMBL" id="GGK50763.1"/>
    </source>
</evidence>
<evidence type="ECO:0000259" key="3">
    <source>
        <dbReference type="Pfam" id="PF00725"/>
    </source>
</evidence>
<dbReference type="InterPro" id="IPR006180">
    <property type="entry name" value="3-OHacyl-CoA_DH_CS"/>
</dbReference>
<dbReference type="InterPro" id="IPR006176">
    <property type="entry name" value="3-OHacyl-CoA_DH_NAD-bd"/>
</dbReference>
<dbReference type="InterPro" id="IPR013328">
    <property type="entry name" value="6PGD_dom2"/>
</dbReference>
<dbReference type="Pfam" id="PF00725">
    <property type="entry name" value="3HCDH"/>
    <property type="match status" value="1"/>
</dbReference>
<reference evidence="5 6" key="1">
    <citation type="journal article" date="2014" name="Int. J. Syst. Evol. Microbiol.">
        <title>Complete genome sequence of Corynebacterium casei LMG S-19264T (=DSM 44701T), isolated from a smear-ripened cheese.</title>
        <authorList>
            <consortium name="US DOE Joint Genome Institute (JGI-PGF)"/>
            <person name="Walter F."/>
            <person name="Albersmeier A."/>
            <person name="Kalinowski J."/>
            <person name="Ruckert C."/>
        </authorList>
    </citation>
    <scope>NUCLEOTIDE SEQUENCE [LARGE SCALE GENOMIC DNA]</scope>
    <source>
        <strain evidence="5 6">CGMCC 1.9161</strain>
    </source>
</reference>
<dbReference type="InterPro" id="IPR006108">
    <property type="entry name" value="3HC_DH_C"/>
</dbReference>
<dbReference type="GO" id="GO:0006631">
    <property type="term" value="P:fatty acid metabolic process"/>
    <property type="evidence" value="ECO:0007669"/>
    <property type="project" value="InterPro"/>
</dbReference>
<comment type="caution">
    <text evidence="5">The sequence shown here is derived from an EMBL/GenBank/DDBJ whole genome shotgun (WGS) entry which is preliminary data.</text>
</comment>
<proteinExistence type="inferred from homology"/>
<keyword evidence="2" id="KW-0560">Oxidoreductase</keyword>
<dbReference type="PANTHER" id="PTHR48075">
    <property type="entry name" value="3-HYDROXYACYL-COA DEHYDROGENASE FAMILY PROTEIN"/>
    <property type="match status" value="1"/>
</dbReference>
<evidence type="ECO:0000259" key="4">
    <source>
        <dbReference type="Pfam" id="PF02737"/>
    </source>
</evidence>
<evidence type="ECO:0000256" key="1">
    <source>
        <dbReference type="ARBA" id="ARBA00009463"/>
    </source>
</evidence>
<name>A0A917QI22_9HYPH</name>
<dbReference type="PANTHER" id="PTHR48075:SF1">
    <property type="entry name" value="LAMBDA-CRYSTALLIN HOMOLOG"/>
    <property type="match status" value="1"/>
</dbReference>
<comment type="similarity">
    <text evidence="1">Belongs to the 3-hydroxyacyl-CoA dehydrogenase family.</text>
</comment>
<feature type="domain" description="3-hydroxyacyl-CoA dehydrogenase C-terminal" evidence="3">
    <location>
        <begin position="189"/>
        <end position="277"/>
    </location>
</feature>
<dbReference type="Pfam" id="PF02737">
    <property type="entry name" value="3HCDH_N"/>
    <property type="match status" value="1"/>
</dbReference>
<dbReference type="GO" id="GO:0070403">
    <property type="term" value="F:NAD+ binding"/>
    <property type="evidence" value="ECO:0007669"/>
    <property type="project" value="InterPro"/>
</dbReference>
<organism evidence="5 6">
    <name type="scientific">Salinarimonas ramus</name>
    <dbReference type="NCBI Taxonomy" id="690164"/>
    <lineage>
        <taxon>Bacteria</taxon>
        <taxon>Pseudomonadati</taxon>
        <taxon>Pseudomonadota</taxon>
        <taxon>Alphaproteobacteria</taxon>
        <taxon>Hyphomicrobiales</taxon>
        <taxon>Salinarimonadaceae</taxon>
        <taxon>Salinarimonas</taxon>
    </lineage>
</organism>
<dbReference type="RefSeq" id="WP_188915266.1">
    <property type="nucleotide sequence ID" value="NZ_BMMF01000015.1"/>
</dbReference>
<accession>A0A917QI22</accession>
<evidence type="ECO:0000256" key="2">
    <source>
        <dbReference type="ARBA" id="ARBA00023002"/>
    </source>
</evidence>
<evidence type="ECO:0000313" key="6">
    <source>
        <dbReference type="Proteomes" id="UP000600449"/>
    </source>
</evidence>
<dbReference type="EMBL" id="BMMF01000015">
    <property type="protein sequence ID" value="GGK50763.1"/>
    <property type="molecule type" value="Genomic_DNA"/>
</dbReference>
<dbReference type="SUPFAM" id="SSF48179">
    <property type="entry name" value="6-phosphogluconate dehydrogenase C-terminal domain-like"/>
    <property type="match status" value="1"/>
</dbReference>
<dbReference type="Proteomes" id="UP000600449">
    <property type="component" value="Unassembled WGS sequence"/>
</dbReference>
<dbReference type="PROSITE" id="PS00067">
    <property type="entry name" value="3HCDH"/>
    <property type="match status" value="1"/>
</dbReference>
<dbReference type="InterPro" id="IPR036291">
    <property type="entry name" value="NAD(P)-bd_dom_sf"/>
</dbReference>
<sequence>MTTRSFAVIGAGSIGVAFALVFARAGHEVRVVDPDPARRAAIDGEIVLRLDDLSAHGLFDGDAAAVRARIAATADLAAGVADAALVMECAPEDEGVKRALFAEIAAAAPADAILASASSAIGASRFAADLPEAARARCLVAHPGNPPTLIPVIELVPAPFTAPETMDDAERLLEGCGMRPVRLGREVEGFVYNRLQGAMLREAYCLVRDGIISANDLDTLVRDGLGLRWSVVGPFATADLNVRGGISAHAKRMGAAYARMGAERGQDDPWTDDLVARVDAERRALLPLERWEEGVRARDVGLMRALAARRGAPGTGEEPQ</sequence>
<dbReference type="InterPro" id="IPR008927">
    <property type="entry name" value="6-PGluconate_DH-like_C_sf"/>
</dbReference>
<keyword evidence="6" id="KW-1185">Reference proteome</keyword>
<dbReference type="NCBIfam" id="NF004783">
    <property type="entry name" value="PRK06129.1"/>
    <property type="match status" value="1"/>
</dbReference>
<feature type="domain" description="3-hydroxyacyl-CoA dehydrogenase NAD binding" evidence="4">
    <location>
        <begin position="7"/>
        <end position="185"/>
    </location>
</feature>
<protein>
    <submittedName>
        <fullName evidence="5">3-hydroxyacyl-CoA dehydrogenase</fullName>
    </submittedName>
</protein>